<proteinExistence type="predicted"/>
<keyword evidence="1" id="KW-0732">Signal</keyword>
<dbReference type="Proteomes" id="UP000321362">
    <property type="component" value="Chromosome"/>
</dbReference>
<gene>
    <name evidence="3" type="ORF">FSB76_20400</name>
</gene>
<feature type="signal peptide" evidence="1">
    <location>
        <begin position="1"/>
        <end position="21"/>
    </location>
</feature>
<dbReference type="RefSeq" id="WP_147056581.1">
    <property type="nucleotide sequence ID" value="NZ_CP042437.1"/>
</dbReference>
<feature type="chain" id="PRO_5022971782" evidence="1">
    <location>
        <begin position="22"/>
        <end position="201"/>
    </location>
</feature>
<sequence>MKKLSLMAMMAIAALSFQSCGGAKDSKDAADSTNAVKDTSTMAVKDTAGVTGAKGIAVDKDDAKFAVDAANGGMAEVAVAKVAETKALNQKVKDFAAMMVADHGKANDELMAIAKTKNITLPAAPSEDKQKELADLSKKSASDFDKAYVDAMVDGHKKTISMFEDAAKNCKDADLKAFAEKTLPTIKGHLAEIEAIKKGMK</sequence>
<dbReference type="PANTHER" id="PTHR38593">
    <property type="entry name" value="BLR2558 PROTEIN"/>
    <property type="match status" value="1"/>
</dbReference>
<reference evidence="3 4" key="1">
    <citation type="journal article" date="2013" name="J. Microbiol.">
        <title>Mucilaginibacter ginsenosidivorax sp. nov., with ginsenoside converting activity isolated from sediment.</title>
        <authorList>
            <person name="Kim J.K."/>
            <person name="Choi T.E."/>
            <person name="Liu Q.M."/>
            <person name="Park H.Y."/>
            <person name="Yi T.H."/>
            <person name="Yoon M.H."/>
            <person name="Kim S.C."/>
            <person name="Im W.T."/>
        </authorList>
    </citation>
    <scope>NUCLEOTIDE SEQUENCE [LARGE SCALE GENOMIC DNA]</scope>
    <source>
        <strain evidence="3 4">KHI28</strain>
    </source>
</reference>
<dbReference type="KEGG" id="mgk:FSB76_20400"/>
<evidence type="ECO:0000313" key="4">
    <source>
        <dbReference type="Proteomes" id="UP000321362"/>
    </source>
</evidence>
<feature type="domain" description="DUF4142" evidence="2">
    <location>
        <begin position="61"/>
        <end position="196"/>
    </location>
</feature>
<dbReference type="AlphaFoldDB" id="A0A5B8W5J7"/>
<dbReference type="InterPro" id="IPR025419">
    <property type="entry name" value="DUF4142"/>
</dbReference>
<keyword evidence="4" id="KW-1185">Reference proteome</keyword>
<dbReference type="PROSITE" id="PS51257">
    <property type="entry name" value="PROKAR_LIPOPROTEIN"/>
    <property type="match status" value="1"/>
</dbReference>
<evidence type="ECO:0000256" key="1">
    <source>
        <dbReference type="SAM" id="SignalP"/>
    </source>
</evidence>
<dbReference type="EMBL" id="CP042437">
    <property type="protein sequence ID" value="QEC78182.1"/>
    <property type="molecule type" value="Genomic_DNA"/>
</dbReference>
<name>A0A5B8W5J7_9SPHI</name>
<dbReference type="PANTHER" id="PTHR38593:SF1">
    <property type="entry name" value="BLR2558 PROTEIN"/>
    <property type="match status" value="1"/>
</dbReference>
<dbReference type="OrthoDB" id="883203at2"/>
<protein>
    <submittedName>
        <fullName evidence="3">DUF4142 domain-containing protein</fullName>
    </submittedName>
</protein>
<dbReference type="InterPro" id="IPR012347">
    <property type="entry name" value="Ferritin-like"/>
</dbReference>
<dbReference type="Gene3D" id="1.20.1260.10">
    <property type="match status" value="1"/>
</dbReference>
<dbReference type="Pfam" id="PF13628">
    <property type="entry name" value="DUF4142"/>
    <property type="match status" value="1"/>
</dbReference>
<evidence type="ECO:0000259" key="2">
    <source>
        <dbReference type="Pfam" id="PF13628"/>
    </source>
</evidence>
<accession>A0A5B8W5J7</accession>
<evidence type="ECO:0000313" key="3">
    <source>
        <dbReference type="EMBL" id="QEC78182.1"/>
    </source>
</evidence>
<organism evidence="3 4">
    <name type="scientific">Mucilaginibacter ginsenosidivorax</name>
    <dbReference type="NCBI Taxonomy" id="862126"/>
    <lineage>
        <taxon>Bacteria</taxon>
        <taxon>Pseudomonadati</taxon>
        <taxon>Bacteroidota</taxon>
        <taxon>Sphingobacteriia</taxon>
        <taxon>Sphingobacteriales</taxon>
        <taxon>Sphingobacteriaceae</taxon>
        <taxon>Mucilaginibacter</taxon>
    </lineage>
</organism>